<evidence type="ECO:0000256" key="6">
    <source>
        <dbReference type="ARBA" id="ARBA00022840"/>
    </source>
</evidence>
<dbReference type="PANTHER" id="PTHR11630:SF43">
    <property type="entry name" value="DNA REPLICATION LICENSING FACTOR MCM6"/>
    <property type="match status" value="1"/>
</dbReference>
<keyword evidence="4" id="KW-0378">Hydrolase</keyword>
<keyword evidence="5" id="KW-0347">Helicase</keyword>
<feature type="domain" description="MCM N-terminal" evidence="8">
    <location>
        <begin position="21"/>
        <end position="116"/>
    </location>
</feature>
<organism evidence="9 10">
    <name type="scientific">Heterorhabditis bacteriophora</name>
    <name type="common">Entomopathogenic nematode worm</name>
    <dbReference type="NCBI Taxonomy" id="37862"/>
    <lineage>
        <taxon>Eukaryota</taxon>
        <taxon>Metazoa</taxon>
        <taxon>Ecdysozoa</taxon>
        <taxon>Nematoda</taxon>
        <taxon>Chromadorea</taxon>
        <taxon>Rhabditida</taxon>
        <taxon>Rhabditina</taxon>
        <taxon>Rhabditomorpha</taxon>
        <taxon>Strongyloidea</taxon>
        <taxon>Heterorhabditidae</taxon>
        <taxon>Heterorhabditis</taxon>
    </lineage>
</organism>
<dbReference type="Gene3D" id="3.30.1640.10">
    <property type="entry name" value="mini-chromosome maintenance (MCM) complex, chain A, domain 1"/>
    <property type="match status" value="1"/>
</dbReference>
<dbReference type="GO" id="GO:0042555">
    <property type="term" value="C:MCM complex"/>
    <property type="evidence" value="ECO:0007669"/>
    <property type="project" value="TreeGrafter"/>
</dbReference>
<dbReference type="Gene3D" id="3.40.50.300">
    <property type="entry name" value="P-loop containing nucleotide triphosphate hydrolases"/>
    <property type="match status" value="1"/>
</dbReference>
<dbReference type="InterPro" id="IPR012340">
    <property type="entry name" value="NA-bd_OB-fold"/>
</dbReference>
<dbReference type="GO" id="GO:0003697">
    <property type="term" value="F:single-stranded DNA binding"/>
    <property type="evidence" value="ECO:0007669"/>
    <property type="project" value="TreeGrafter"/>
</dbReference>
<evidence type="ECO:0000256" key="1">
    <source>
        <dbReference type="ARBA" id="ARBA00012551"/>
    </source>
</evidence>
<dbReference type="SUPFAM" id="SSF50249">
    <property type="entry name" value="Nucleic acid-binding proteins"/>
    <property type="match status" value="1"/>
</dbReference>
<evidence type="ECO:0000259" key="8">
    <source>
        <dbReference type="Pfam" id="PF14551"/>
    </source>
</evidence>
<dbReference type="EC" id="3.6.4.12" evidence="1"/>
<keyword evidence="3" id="KW-0547">Nucleotide-binding</keyword>
<feature type="domain" description="MCM C-terminal AAA(+) ATPase" evidence="7">
    <location>
        <begin position="196"/>
        <end position="232"/>
    </location>
</feature>
<proteinExistence type="predicted"/>
<protein>
    <recommendedName>
        <fullName evidence="1">DNA helicase</fullName>
        <ecNumber evidence="1">3.6.4.12</ecNumber>
    </recommendedName>
</protein>
<accession>A0A1I7X3E8</accession>
<evidence type="ECO:0000259" key="7">
    <source>
        <dbReference type="Pfam" id="PF00493"/>
    </source>
</evidence>
<dbReference type="AlphaFoldDB" id="A0A1I7X3E8"/>
<evidence type="ECO:0000256" key="2">
    <source>
        <dbReference type="ARBA" id="ARBA00022705"/>
    </source>
</evidence>
<evidence type="ECO:0000256" key="4">
    <source>
        <dbReference type="ARBA" id="ARBA00022801"/>
    </source>
</evidence>
<dbReference type="Proteomes" id="UP000095283">
    <property type="component" value="Unplaced"/>
</dbReference>
<evidence type="ECO:0000313" key="9">
    <source>
        <dbReference type="Proteomes" id="UP000095283"/>
    </source>
</evidence>
<dbReference type="GO" id="GO:1990518">
    <property type="term" value="F:single-stranded 3'-5' DNA helicase activity"/>
    <property type="evidence" value="ECO:0007669"/>
    <property type="project" value="TreeGrafter"/>
</dbReference>
<dbReference type="InterPro" id="IPR031327">
    <property type="entry name" value="MCM"/>
</dbReference>
<keyword evidence="6" id="KW-0067">ATP-binding</keyword>
<keyword evidence="2" id="KW-0235">DNA replication</keyword>
<dbReference type="InterPro" id="IPR027417">
    <property type="entry name" value="P-loop_NTPase"/>
</dbReference>
<dbReference type="InterPro" id="IPR027925">
    <property type="entry name" value="MCM_N"/>
</dbReference>
<keyword evidence="9" id="KW-1185">Reference proteome</keyword>
<evidence type="ECO:0000313" key="10">
    <source>
        <dbReference type="WBParaSite" id="Hba_12026"/>
    </source>
</evidence>
<evidence type="ECO:0000256" key="3">
    <source>
        <dbReference type="ARBA" id="ARBA00022741"/>
    </source>
</evidence>
<dbReference type="FunFam" id="3.30.1640.10:FF:000004">
    <property type="entry name" value="DNA helicase"/>
    <property type="match status" value="1"/>
</dbReference>
<reference evidence="10" key="1">
    <citation type="submission" date="2016-11" db="UniProtKB">
        <authorList>
            <consortium name="WormBaseParasite"/>
        </authorList>
    </citation>
    <scope>IDENTIFICATION</scope>
</reference>
<dbReference type="GO" id="GO:0016787">
    <property type="term" value="F:hydrolase activity"/>
    <property type="evidence" value="ECO:0007669"/>
    <property type="project" value="UniProtKB-KW"/>
</dbReference>
<dbReference type="Pfam" id="PF00493">
    <property type="entry name" value="MCM"/>
    <property type="match status" value="1"/>
</dbReference>
<evidence type="ECO:0000256" key="5">
    <source>
        <dbReference type="ARBA" id="ARBA00022806"/>
    </source>
</evidence>
<dbReference type="InterPro" id="IPR001208">
    <property type="entry name" value="MCM_dom"/>
</dbReference>
<dbReference type="GO" id="GO:0005524">
    <property type="term" value="F:ATP binding"/>
    <property type="evidence" value="ECO:0007669"/>
    <property type="project" value="UniProtKB-KW"/>
</dbReference>
<dbReference type="GO" id="GO:0000727">
    <property type="term" value="P:double-strand break repair via break-induced replication"/>
    <property type="evidence" value="ECO:0007669"/>
    <property type="project" value="TreeGrafter"/>
</dbReference>
<dbReference type="GO" id="GO:1902969">
    <property type="term" value="P:mitotic DNA replication"/>
    <property type="evidence" value="ECO:0007669"/>
    <property type="project" value="TreeGrafter"/>
</dbReference>
<dbReference type="GO" id="GO:0005634">
    <property type="term" value="C:nucleus"/>
    <property type="evidence" value="ECO:0007669"/>
    <property type="project" value="TreeGrafter"/>
</dbReference>
<dbReference type="Pfam" id="PF14551">
    <property type="entry name" value="MCM_N"/>
    <property type="match status" value="1"/>
</dbReference>
<dbReference type="PANTHER" id="PTHR11630">
    <property type="entry name" value="DNA REPLICATION LICENSING FACTOR MCM FAMILY MEMBER"/>
    <property type="match status" value="1"/>
</dbReference>
<dbReference type="WBParaSite" id="Hba_12026">
    <property type="protein sequence ID" value="Hba_12026"/>
    <property type="gene ID" value="Hba_12026"/>
</dbReference>
<name>A0A1I7X3E8_HETBA</name>
<sequence>MDNIAGGLVQQIEDVVGVRIQAEFTRFINEFCDENGEKIYKKAIGDLIQPERNTLYVDMRHVHNHSVTLYEPIEMHFYRLYPFICEALHLATIDNCTDDGERQRMHKKELYVSFTNLENKCAETQAELPRGSIPRTFDVIVRGEMVETVQPGDKCFLTGTLIVIPDIAQMSSPGWVFIVTSKLCNSFIFIDSSSLVAKISHMKITVEEFCPRAIYTSGKASSAAGLTAAVVKVR</sequence>